<keyword evidence="3" id="KW-0472">Membrane</keyword>
<reference evidence="5 6" key="1">
    <citation type="submission" date="2023-05" db="EMBL/GenBank/DDBJ databases">
        <title>A 100% complete, gapless, phased diploid assembly of the Scenedesmus obliquus UTEX 3031 genome.</title>
        <authorList>
            <person name="Biondi T.C."/>
            <person name="Hanschen E.R."/>
            <person name="Kwon T."/>
            <person name="Eng W."/>
            <person name="Kruse C.P.S."/>
            <person name="Koehler S.I."/>
            <person name="Kunde Y."/>
            <person name="Gleasner C.D."/>
            <person name="You Mak K.T."/>
            <person name="Polle J."/>
            <person name="Hovde B.T."/>
            <person name="Starkenburg S.R."/>
        </authorList>
    </citation>
    <scope>NUCLEOTIDE SEQUENCE [LARGE SCALE GENOMIC DNA]</scope>
    <source>
        <strain evidence="5 6">DOE0152z</strain>
    </source>
</reference>
<feature type="compositionally biased region" description="Gly residues" evidence="2">
    <location>
        <begin position="450"/>
        <end position="460"/>
    </location>
</feature>
<dbReference type="Gene3D" id="3.40.50.200">
    <property type="entry name" value="Peptidase S8/S53 domain"/>
    <property type="match status" value="1"/>
</dbReference>
<dbReference type="Proteomes" id="UP001244341">
    <property type="component" value="Chromosome 5b"/>
</dbReference>
<evidence type="ECO:0000313" key="6">
    <source>
        <dbReference type="Proteomes" id="UP001244341"/>
    </source>
</evidence>
<feature type="region of interest" description="Disordered" evidence="2">
    <location>
        <begin position="24"/>
        <end position="43"/>
    </location>
</feature>
<feature type="compositionally biased region" description="Low complexity" evidence="2">
    <location>
        <begin position="473"/>
        <end position="487"/>
    </location>
</feature>
<keyword evidence="3" id="KW-0812">Transmembrane</keyword>
<dbReference type="SUPFAM" id="SSF52743">
    <property type="entry name" value="Subtilisin-like"/>
    <property type="match status" value="1"/>
</dbReference>
<dbReference type="Pfam" id="PF00082">
    <property type="entry name" value="Peptidase_S8"/>
    <property type="match status" value="1"/>
</dbReference>
<gene>
    <name evidence="5" type="ORF">OEZ85_003053</name>
</gene>
<evidence type="ECO:0000256" key="2">
    <source>
        <dbReference type="SAM" id="MobiDB-lite"/>
    </source>
</evidence>
<evidence type="ECO:0000256" key="3">
    <source>
        <dbReference type="SAM" id="Phobius"/>
    </source>
</evidence>
<keyword evidence="3" id="KW-1133">Transmembrane helix</keyword>
<evidence type="ECO:0000313" key="5">
    <source>
        <dbReference type="EMBL" id="WIA14536.1"/>
    </source>
</evidence>
<comment type="similarity">
    <text evidence="1">Belongs to the peptidase S8 family.</text>
</comment>
<name>A0ABY8U3L2_TETOB</name>
<dbReference type="PANTHER" id="PTHR43399">
    <property type="entry name" value="SUBTILISIN-RELATED"/>
    <property type="match status" value="1"/>
</dbReference>
<dbReference type="PANTHER" id="PTHR43399:SF4">
    <property type="entry name" value="CELL WALL-ASSOCIATED PROTEASE"/>
    <property type="match status" value="1"/>
</dbReference>
<dbReference type="InterPro" id="IPR051048">
    <property type="entry name" value="Peptidase_S8/S53_subtilisin"/>
</dbReference>
<feature type="transmembrane region" description="Helical" evidence="3">
    <location>
        <begin position="108"/>
        <end position="130"/>
    </location>
</feature>
<organism evidence="5 6">
    <name type="scientific">Tetradesmus obliquus</name>
    <name type="common">Green alga</name>
    <name type="synonym">Acutodesmus obliquus</name>
    <dbReference type="NCBI Taxonomy" id="3088"/>
    <lineage>
        <taxon>Eukaryota</taxon>
        <taxon>Viridiplantae</taxon>
        <taxon>Chlorophyta</taxon>
        <taxon>core chlorophytes</taxon>
        <taxon>Chlorophyceae</taxon>
        <taxon>CS clade</taxon>
        <taxon>Sphaeropleales</taxon>
        <taxon>Scenedesmaceae</taxon>
        <taxon>Tetradesmus</taxon>
    </lineage>
</organism>
<dbReference type="InterPro" id="IPR036852">
    <property type="entry name" value="Peptidase_S8/S53_dom_sf"/>
</dbReference>
<protein>
    <recommendedName>
        <fullName evidence="4">Peptidase S8/S53 domain-containing protein</fullName>
    </recommendedName>
</protein>
<feature type="region of interest" description="Disordered" evidence="2">
    <location>
        <begin position="761"/>
        <end position="801"/>
    </location>
</feature>
<accession>A0ABY8U3L2</accession>
<evidence type="ECO:0000259" key="4">
    <source>
        <dbReference type="Pfam" id="PF00082"/>
    </source>
</evidence>
<feature type="domain" description="Peptidase S8/S53" evidence="4">
    <location>
        <begin position="226"/>
        <end position="345"/>
    </location>
</feature>
<feature type="region of interest" description="Disordered" evidence="2">
    <location>
        <begin position="442"/>
        <end position="487"/>
    </location>
</feature>
<proteinExistence type="inferred from homology"/>
<sequence>MEQQQHDRPVRLAELFELDEDERRSGLVHRASSSGARKPTVSQHAGPATVFIQVSATGSGRWTDELGSEYGSVDCAVQLGVGQQQPEVKQEQLVPAARSKARSWIKRAGIATLVLGLMAAAVLVPVSQIIGFNKQLPAQYKLLPAPAASHRVVFALTSKQTIPAPGSLLPTELAAAVLQWTVLASSGIHVASFNSRPAMQQAMAILGNTTGLDARQAWNRTYGLDEVVVAAIGSGIELSHSGLGPSVWANAGEVAADGIDNDGNGYVDDVMGWDFGGSCADAACSRCTPGPDPSDMTGWGTHAAAVVAAQPEVASGTAGIAPGVRVMALRVADCSSGTQLDQEANTITSVGGAGVSPEAGVARTLLLAPSPVALLAPGRNIFGGWAWGGHAAVSGGSAAAALAAGAAALTWSNLGLLLGAEASGAAAHEGLGQLVKQMLVESGSSSSRGRGSGEASGGGSSAVVKSHADAVRRGSGSSGSSSSTRSGLVAGRPALNLLQAQQLSSAYTGPLQLKPAQLTPALTAASSSLSYSWHISSAASGPYDTQAMAFVARKALNASSPFPLSDWEFFGYTSLVEVEGFVAVQNPGNHSLAVSSKDKFVVWLQDKWLAMRAIGEAGPGLGLDAEAWTAGVLFTQPGLYRLRIIIYMPSLSAFDLKWLPPGAAGYSHIPRFLSFGRTQPLPLQLADQISGHMLMHRSSSGSKAQQQYYTSGGSYGGSAQTNSFGSLLNALFGGFGFNFERGNSQAGSPVAAQLQRGAPAPGVGTAQYISSPADFAGTESTPTQQQQQLPATRKRQRSLHAAQWMTQPYSRQSAVAPLPGVFSIAATLDEPWEYRTIIPSLKSLSLQRTGVLRGPGIAVLDRFELQQQLLGAADAEDGRSAYGVVQGWLDWQDLNPAAVEWLQNFSSSSDNSSAGSASDTSVLGLNIGAPVLGSAGVQFELRVLPQYGPSDIEVKDYSSWLQRQQLASGSAVADPIHWRGASGGSYPSSSSSSLGPGVFSDPAVLAQVGYRPNMFTSGSLFNLGKLPGLYAYAVPAGAGWGQLLVLQAEGLSAAGRLVAVDDVAGAVDLGSSDSGRPFAALKEGWMPGEWDAWVPA</sequence>
<dbReference type="EMBL" id="CP126212">
    <property type="protein sequence ID" value="WIA14536.1"/>
    <property type="molecule type" value="Genomic_DNA"/>
</dbReference>
<evidence type="ECO:0000256" key="1">
    <source>
        <dbReference type="ARBA" id="ARBA00011073"/>
    </source>
</evidence>
<dbReference type="InterPro" id="IPR000209">
    <property type="entry name" value="Peptidase_S8/S53_dom"/>
</dbReference>
<feature type="compositionally biased region" description="Polar residues" evidence="2">
    <location>
        <begin position="31"/>
        <end position="43"/>
    </location>
</feature>
<keyword evidence="6" id="KW-1185">Reference proteome</keyword>